<organism evidence="10 11">
    <name type="scientific">Nocardia terrae</name>
    <dbReference type="NCBI Taxonomy" id="2675851"/>
    <lineage>
        <taxon>Bacteria</taxon>
        <taxon>Bacillati</taxon>
        <taxon>Actinomycetota</taxon>
        <taxon>Actinomycetes</taxon>
        <taxon>Mycobacteriales</taxon>
        <taxon>Nocardiaceae</taxon>
        <taxon>Nocardia</taxon>
    </lineage>
</organism>
<feature type="transmembrane region" description="Helical" evidence="8">
    <location>
        <begin position="151"/>
        <end position="176"/>
    </location>
</feature>
<evidence type="ECO:0000256" key="2">
    <source>
        <dbReference type="ARBA" id="ARBA00022448"/>
    </source>
</evidence>
<accession>A0A7K1VBM4</accession>
<dbReference type="AlphaFoldDB" id="A0A7K1VBM4"/>
<keyword evidence="5 8" id="KW-1133">Transmembrane helix</keyword>
<dbReference type="Proteomes" id="UP000466794">
    <property type="component" value="Unassembled WGS sequence"/>
</dbReference>
<proteinExistence type="predicted"/>
<dbReference type="PANTHER" id="PTHR23517:SF13">
    <property type="entry name" value="MAJOR FACILITATOR SUPERFAMILY MFS_1"/>
    <property type="match status" value="1"/>
</dbReference>
<evidence type="ECO:0000256" key="7">
    <source>
        <dbReference type="SAM" id="MobiDB-lite"/>
    </source>
</evidence>
<dbReference type="Pfam" id="PF07690">
    <property type="entry name" value="MFS_1"/>
    <property type="match status" value="1"/>
</dbReference>
<reference evidence="10 11" key="1">
    <citation type="submission" date="2019-12" db="EMBL/GenBank/DDBJ databases">
        <title>Nocardia sp. nov. ET3-3 isolated from soil.</title>
        <authorList>
            <person name="Kanchanasin P."/>
            <person name="Tanasupawat S."/>
            <person name="Yuki M."/>
            <person name="Kudo T."/>
        </authorList>
    </citation>
    <scope>NUCLEOTIDE SEQUENCE [LARGE SCALE GENOMIC DNA]</scope>
    <source>
        <strain evidence="10 11">ET3-3</strain>
    </source>
</reference>
<feature type="transmembrane region" description="Helical" evidence="8">
    <location>
        <begin position="353"/>
        <end position="377"/>
    </location>
</feature>
<keyword evidence="2" id="KW-0813">Transport</keyword>
<evidence type="ECO:0000256" key="8">
    <source>
        <dbReference type="SAM" id="Phobius"/>
    </source>
</evidence>
<keyword evidence="6 8" id="KW-0472">Membrane</keyword>
<protein>
    <submittedName>
        <fullName evidence="10">MFS transporter</fullName>
    </submittedName>
</protein>
<comment type="caution">
    <text evidence="10">The sequence shown here is derived from an EMBL/GenBank/DDBJ whole genome shotgun (WGS) entry which is preliminary data.</text>
</comment>
<feature type="domain" description="Major facilitator superfamily (MFS) profile" evidence="9">
    <location>
        <begin position="63"/>
        <end position="448"/>
    </location>
</feature>
<feature type="region of interest" description="Disordered" evidence="7">
    <location>
        <begin position="1"/>
        <end position="26"/>
    </location>
</feature>
<dbReference type="PROSITE" id="PS50850">
    <property type="entry name" value="MFS"/>
    <property type="match status" value="1"/>
</dbReference>
<dbReference type="GO" id="GO:0005886">
    <property type="term" value="C:plasma membrane"/>
    <property type="evidence" value="ECO:0007669"/>
    <property type="project" value="UniProtKB-SubCell"/>
</dbReference>
<feature type="transmembrane region" description="Helical" evidence="8">
    <location>
        <begin position="63"/>
        <end position="80"/>
    </location>
</feature>
<keyword evidence="4 8" id="KW-0812">Transmembrane</keyword>
<evidence type="ECO:0000259" key="9">
    <source>
        <dbReference type="PROSITE" id="PS50850"/>
    </source>
</evidence>
<name>A0A7K1VBM4_9NOCA</name>
<dbReference type="InterPro" id="IPR036259">
    <property type="entry name" value="MFS_trans_sf"/>
</dbReference>
<comment type="subcellular location">
    <subcellularLocation>
        <location evidence="1">Cell membrane</location>
        <topology evidence="1">Multi-pass membrane protein</topology>
    </subcellularLocation>
</comment>
<evidence type="ECO:0000256" key="5">
    <source>
        <dbReference type="ARBA" id="ARBA00022989"/>
    </source>
</evidence>
<dbReference type="SUPFAM" id="SSF103473">
    <property type="entry name" value="MFS general substrate transporter"/>
    <property type="match status" value="1"/>
</dbReference>
<evidence type="ECO:0000256" key="3">
    <source>
        <dbReference type="ARBA" id="ARBA00022475"/>
    </source>
</evidence>
<dbReference type="Gene3D" id="1.20.1250.20">
    <property type="entry name" value="MFS general substrate transporter like domains"/>
    <property type="match status" value="1"/>
</dbReference>
<evidence type="ECO:0000256" key="1">
    <source>
        <dbReference type="ARBA" id="ARBA00004651"/>
    </source>
</evidence>
<dbReference type="GO" id="GO:0022857">
    <property type="term" value="F:transmembrane transporter activity"/>
    <property type="evidence" value="ECO:0007669"/>
    <property type="project" value="InterPro"/>
</dbReference>
<evidence type="ECO:0000313" key="10">
    <source>
        <dbReference type="EMBL" id="MVU83911.1"/>
    </source>
</evidence>
<evidence type="ECO:0000256" key="6">
    <source>
        <dbReference type="ARBA" id="ARBA00023136"/>
    </source>
</evidence>
<dbReference type="InterPro" id="IPR050171">
    <property type="entry name" value="MFS_Transporters"/>
</dbReference>
<feature type="transmembrane region" description="Helical" evidence="8">
    <location>
        <begin position="328"/>
        <end position="347"/>
    </location>
</feature>
<gene>
    <name evidence="10" type="ORF">GPX89_42620</name>
</gene>
<feature type="transmembrane region" description="Helical" evidence="8">
    <location>
        <begin position="218"/>
        <end position="241"/>
    </location>
</feature>
<feature type="transmembrane region" description="Helical" evidence="8">
    <location>
        <begin position="300"/>
        <end position="321"/>
    </location>
</feature>
<keyword evidence="3" id="KW-1003">Cell membrane</keyword>
<sequence>MVGRTRSDRESGSASWRHRARHGRIGQTRTAHIPRIARGTMPNLSDDALTESPARYRLSNTSAFWLLAVALALLLFASSAPSPMYPVYQQMWHYSALVSTGVYAANAIALLVTLLFAGSLSDHIGRRPVLITAVLVELAGTLAFAEARSVAWLFTARIVQGIATGLATGAITATLIDLQPAESRLGALMTNVASAGGLAIGAISSGLLVAYAPAPTRLVYWLLAAAFTIIVLGVLLIPETVRPDGRGMASLKPRVSVPQPVLTAFLTMVPSIVATWALGGLYLALGGALMRVQFHVSTPLAGGLVVVALQGTSAVTALLARDWTIDQALLRGPVLLMTGVSVALLGAATHSVWLFFAASILAGIGFGPSFSGALRMLTGLAPAENRAEVVTAIYVVSYLSLSIPAVIAGLCVQRFGLPATTYGYGFIVIALEAIALAGSLRHRNPHTALAGHLCPAPCPGTVAPMPRVVSAHP</sequence>
<feature type="transmembrane region" description="Helical" evidence="8">
    <location>
        <begin position="188"/>
        <end position="212"/>
    </location>
</feature>
<dbReference type="InterPro" id="IPR011701">
    <property type="entry name" value="MFS"/>
</dbReference>
<feature type="transmembrane region" description="Helical" evidence="8">
    <location>
        <begin position="92"/>
        <end position="117"/>
    </location>
</feature>
<dbReference type="InterPro" id="IPR020846">
    <property type="entry name" value="MFS_dom"/>
</dbReference>
<dbReference type="PANTHER" id="PTHR23517">
    <property type="entry name" value="RESISTANCE PROTEIN MDTM, PUTATIVE-RELATED-RELATED"/>
    <property type="match status" value="1"/>
</dbReference>
<feature type="transmembrane region" description="Helical" evidence="8">
    <location>
        <begin position="389"/>
        <end position="410"/>
    </location>
</feature>
<dbReference type="EMBL" id="WRPP01000016">
    <property type="protein sequence ID" value="MVU83911.1"/>
    <property type="molecule type" value="Genomic_DNA"/>
</dbReference>
<evidence type="ECO:0000256" key="4">
    <source>
        <dbReference type="ARBA" id="ARBA00022692"/>
    </source>
</evidence>
<keyword evidence="11" id="KW-1185">Reference proteome</keyword>
<feature type="transmembrane region" description="Helical" evidence="8">
    <location>
        <begin position="261"/>
        <end position="285"/>
    </location>
</feature>
<feature type="transmembrane region" description="Helical" evidence="8">
    <location>
        <begin position="422"/>
        <end position="440"/>
    </location>
</feature>
<evidence type="ECO:0000313" key="11">
    <source>
        <dbReference type="Proteomes" id="UP000466794"/>
    </source>
</evidence>
<feature type="compositionally biased region" description="Basic and acidic residues" evidence="7">
    <location>
        <begin position="1"/>
        <end position="11"/>
    </location>
</feature>